<feature type="compositionally biased region" description="Low complexity" evidence="1">
    <location>
        <begin position="1"/>
        <end position="14"/>
    </location>
</feature>
<feature type="region of interest" description="Disordered" evidence="1">
    <location>
        <begin position="1"/>
        <end position="27"/>
    </location>
</feature>
<dbReference type="Proteomes" id="UP001215598">
    <property type="component" value="Unassembled WGS sequence"/>
</dbReference>
<evidence type="ECO:0000256" key="1">
    <source>
        <dbReference type="SAM" id="MobiDB-lite"/>
    </source>
</evidence>
<evidence type="ECO:0000313" key="3">
    <source>
        <dbReference type="Proteomes" id="UP001215598"/>
    </source>
</evidence>
<keyword evidence="3" id="KW-1185">Reference proteome</keyword>
<dbReference type="EMBL" id="JARKIB010000438">
    <property type="protein sequence ID" value="KAJ7708000.1"/>
    <property type="molecule type" value="Genomic_DNA"/>
</dbReference>
<sequence>MASSSSPARAPNRSQQNNSSFYEYETRPSDLARDRGFFESADGRRAFQPAHNIGVKRRRVNPSDLVDAFGDWVPLPGDAEGELDIKKSLPDADMGDKRKRYLSSDDPMALWRLQRQLFFDEMLRHNGLGDALDDKACSCCKRAYTRPLQRFRCTDCGVFVQCLDCVLSRHSLTPLHRVKEWNGTFWVPTTLMKLG</sequence>
<dbReference type="AlphaFoldDB" id="A0AAD7GYL3"/>
<proteinExistence type="predicted"/>
<protein>
    <submittedName>
        <fullName evidence="2">Uncharacterized protein</fullName>
    </submittedName>
</protein>
<comment type="caution">
    <text evidence="2">The sequence shown here is derived from an EMBL/GenBank/DDBJ whole genome shotgun (WGS) entry which is preliminary data.</text>
</comment>
<organism evidence="2 3">
    <name type="scientific">Mycena metata</name>
    <dbReference type="NCBI Taxonomy" id="1033252"/>
    <lineage>
        <taxon>Eukaryota</taxon>
        <taxon>Fungi</taxon>
        <taxon>Dikarya</taxon>
        <taxon>Basidiomycota</taxon>
        <taxon>Agaricomycotina</taxon>
        <taxon>Agaricomycetes</taxon>
        <taxon>Agaricomycetidae</taxon>
        <taxon>Agaricales</taxon>
        <taxon>Marasmiineae</taxon>
        <taxon>Mycenaceae</taxon>
        <taxon>Mycena</taxon>
    </lineage>
</organism>
<evidence type="ECO:0000313" key="2">
    <source>
        <dbReference type="EMBL" id="KAJ7708000.1"/>
    </source>
</evidence>
<reference evidence="2" key="1">
    <citation type="submission" date="2023-03" db="EMBL/GenBank/DDBJ databases">
        <title>Massive genome expansion in bonnet fungi (Mycena s.s.) driven by repeated elements and novel gene families across ecological guilds.</title>
        <authorList>
            <consortium name="Lawrence Berkeley National Laboratory"/>
            <person name="Harder C.B."/>
            <person name="Miyauchi S."/>
            <person name="Viragh M."/>
            <person name="Kuo A."/>
            <person name="Thoen E."/>
            <person name="Andreopoulos B."/>
            <person name="Lu D."/>
            <person name="Skrede I."/>
            <person name="Drula E."/>
            <person name="Henrissat B."/>
            <person name="Morin E."/>
            <person name="Kohler A."/>
            <person name="Barry K."/>
            <person name="LaButti K."/>
            <person name="Morin E."/>
            <person name="Salamov A."/>
            <person name="Lipzen A."/>
            <person name="Mereny Z."/>
            <person name="Hegedus B."/>
            <person name="Baldrian P."/>
            <person name="Stursova M."/>
            <person name="Weitz H."/>
            <person name="Taylor A."/>
            <person name="Grigoriev I.V."/>
            <person name="Nagy L.G."/>
            <person name="Martin F."/>
            <person name="Kauserud H."/>
        </authorList>
    </citation>
    <scope>NUCLEOTIDE SEQUENCE</scope>
    <source>
        <strain evidence="2">CBHHK182m</strain>
    </source>
</reference>
<gene>
    <name evidence="2" type="ORF">B0H16DRAFT_1746368</name>
</gene>
<accession>A0AAD7GYL3</accession>
<name>A0AAD7GYL3_9AGAR</name>